<comment type="caution">
    <text evidence="1">The sequence shown here is derived from an EMBL/GenBank/DDBJ whole genome shotgun (WGS) entry which is preliminary data.</text>
</comment>
<evidence type="ECO:0000313" key="2">
    <source>
        <dbReference type="Proteomes" id="UP000323426"/>
    </source>
</evidence>
<gene>
    <name evidence="1" type="ORF">F0145_24000</name>
</gene>
<keyword evidence="2" id="KW-1185">Reference proteome</keyword>
<dbReference type="Proteomes" id="UP000323426">
    <property type="component" value="Unassembled WGS sequence"/>
</dbReference>
<accession>A0A5M6CX40</accession>
<sequence length="123" mass="14702">MTRYLTEQEIGTLLNLSKTIEVFFGRNKEDNEIISWVDLQKGKNNRIQVNYYEVYDEGSLDWLDLYAFSFVDPDKYFETEEFKNIEDAVKHIKEKYNMPEPKFLNRGGIQDEYEKLLIAEGRE</sequence>
<dbReference type="AlphaFoldDB" id="A0A5M6CX40"/>
<evidence type="ECO:0000313" key="1">
    <source>
        <dbReference type="EMBL" id="KAA5539653.1"/>
    </source>
</evidence>
<proteinExistence type="predicted"/>
<dbReference type="EMBL" id="VWSF01000031">
    <property type="protein sequence ID" value="KAA5539653.1"/>
    <property type="molecule type" value="Genomic_DNA"/>
</dbReference>
<protein>
    <submittedName>
        <fullName evidence="1">Uncharacterized protein</fullName>
    </submittedName>
</protein>
<dbReference type="RefSeq" id="WP_150092837.1">
    <property type="nucleotide sequence ID" value="NZ_VWSF01000031.1"/>
</dbReference>
<organism evidence="1 2">
    <name type="scientific">Adhaeribacter rhizoryzae</name>
    <dbReference type="NCBI Taxonomy" id="2607907"/>
    <lineage>
        <taxon>Bacteria</taxon>
        <taxon>Pseudomonadati</taxon>
        <taxon>Bacteroidota</taxon>
        <taxon>Cytophagia</taxon>
        <taxon>Cytophagales</taxon>
        <taxon>Hymenobacteraceae</taxon>
        <taxon>Adhaeribacter</taxon>
    </lineage>
</organism>
<name>A0A5M6CX40_9BACT</name>
<reference evidence="1 2" key="1">
    <citation type="submission" date="2019-09" db="EMBL/GenBank/DDBJ databases">
        <title>Genome sequence and assembly of Adhaeribacter sp.</title>
        <authorList>
            <person name="Chhetri G."/>
        </authorList>
    </citation>
    <scope>NUCLEOTIDE SEQUENCE [LARGE SCALE GENOMIC DNA]</scope>
    <source>
        <strain evidence="1 2">DK36</strain>
    </source>
</reference>